<feature type="transmembrane region" description="Helical" evidence="6">
    <location>
        <begin position="48"/>
        <end position="68"/>
    </location>
</feature>
<dbReference type="InterPro" id="IPR003834">
    <property type="entry name" value="Cyt_c_assmbl_TM_dom"/>
</dbReference>
<feature type="transmembrane region" description="Helical" evidence="6">
    <location>
        <begin position="127"/>
        <end position="152"/>
    </location>
</feature>
<keyword evidence="9" id="KW-1185">Reference proteome</keyword>
<dbReference type="Proteomes" id="UP001519343">
    <property type="component" value="Unassembled WGS sequence"/>
</dbReference>
<dbReference type="RefSeq" id="WP_209810143.1">
    <property type="nucleotide sequence ID" value="NZ_JAGGKT010000005.1"/>
</dbReference>
<reference evidence="8 9" key="1">
    <citation type="submission" date="2021-03" db="EMBL/GenBank/DDBJ databases">
        <title>Genomic Encyclopedia of Type Strains, Phase IV (KMG-IV): sequencing the most valuable type-strain genomes for metagenomic binning, comparative biology and taxonomic classification.</title>
        <authorList>
            <person name="Goeker M."/>
        </authorList>
    </citation>
    <scope>NUCLEOTIDE SEQUENCE [LARGE SCALE GENOMIC DNA]</scope>
    <source>
        <strain evidence="8 9">DSM 24738</strain>
    </source>
</reference>
<keyword evidence="3 6" id="KW-0812">Transmembrane</keyword>
<comment type="subcellular location">
    <subcellularLocation>
        <location evidence="1">Membrane</location>
        <topology evidence="1">Multi-pass membrane protein</topology>
    </subcellularLocation>
</comment>
<organism evidence="8 9">
    <name type="scientific">Ammoniphilus resinae</name>
    <dbReference type="NCBI Taxonomy" id="861532"/>
    <lineage>
        <taxon>Bacteria</taxon>
        <taxon>Bacillati</taxon>
        <taxon>Bacillota</taxon>
        <taxon>Bacilli</taxon>
        <taxon>Bacillales</taxon>
        <taxon>Paenibacillaceae</taxon>
        <taxon>Aneurinibacillus group</taxon>
        <taxon>Ammoniphilus</taxon>
    </lineage>
</organism>
<name>A0ABS4GP69_9BACL</name>
<feature type="transmembrane region" description="Helical" evidence="6">
    <location>
        <begin position="88"/>
        <end position="107"/>
    </location>
</feature>
<dbReference type="InterPro" id="IPR051790">
    <property type="entry name" value="Cytochrome_c-biogenesis_DsbD"/>
</dbReference>
<comment type="caution">
    <text evidence="8">The sequence shown here is derived from an EMBL/GenBank/DDBJ whole genome shotgun (WGS) entry which is preliminary data.</text>
</comment>
<evidence type="ECO:0000256" key="1">
    <source>
        <dbReference type="ARBA" id="ARBA00004141"/>
    </source>
</evidence>
<dbReference type="Pfam" id="PF02683">
    <property type="entry name" value="DsbD_TM"/>
    <property type="match status" value="1"/>
</dbReference>
<feature type="domain" description="Cytochrome C biogenesis protein transmembrane" evidence="7">
    <location>
        <begin position="3"/>
        <end position="217"/>
    </location>
</feature>
<keyword evidence="5 6" id="KW-0472">Membrane</keyword>
<feature type="transmembrane region" description="Helical" evidence="6">
    <location>
        <begin position="12"/>
        <end position="36"/>
    </location>
</feature>
<comment type="similarity">
    <text evidence="2">Belongs to the DsbD family.</text>
</comment>
<evidence type="ECO:0000256" key="6">
    <source>
        <dbReference type="SAM" id="Phobius"/>
    </source>
</evidence>
<dbReference type="PANTHER" id="PTHR31272">
    <property type="entry name" value="CYTOCHROME C-TYPE BIOGENESIS PROTEIN HI_1454-RELATED"/>
    <property type="match status" value="1"/>
</dbReference>
<protein>
    <submittedName>
        <fullName evidence="8">Cytochrome c-type biogenesis protein</fullName>
    </submittedName>
</protein>
<feature type="transmembrane region" description="Helical" evidence="6">
    <location>
        <begin position="200"/>
        <end position="223"/>
    </location>
</feature>
<keyword evidence="4 6" id="KW-1133">Transmembrane helix</keyword>
<evidence type="ECO:0000313" key="9">
    <source>
        <dbReference type="Proteomes" id="UP001519343"/>
    </source>
</evidence>
<evidence type="ECO:0000256" key="3">
    <source>
        <dbReference type="ARBA" id="ARBA00022692"/>
    </source>
</evidence>
<gene>
    <name evidence="8" type="ORF">J2Z37_002074</name>
</gene>
<evidence type="ECO:0000256" key="5">
    <source>
        <dbReference type="ARBA" id="ARBA00023136"/>
    </source>
</evidence>
<feature type="transmembrane region" description="Helical" evidence="6">
    <location>
        <begin position="164"/>
        <end position="188"/>
    </location>
</feature>
<evidence type="ECO:0000313" key="8">
    <source>
        <dbReference type="EMBL" id="MBP1932073.1"/>
    </source>
</evidence>
<dbReference type="PANTHER" id="PTHR31272:SF4">
    <property type="entry name" value="CYTOCHROME C-TYPE BIOGENESIS PROTEIN HI_1454-RELATED"/>
    <property type="match status" value="1"/>
</dbReference>
<evidence type="ECO:0000256" key="4">
    <source>
        <dbReference type="ARBA" id="ARBA00022989"/>
    </source>
</evidence>
<dbReference type="EMBL" id="JAGGKT010000005">
    <property type="protein sequence ID" value="MBP1932073.1"/>
    <property type="molecule type" value="Genomic_DNA"/>
</dbReference>
<evidence type="ECO:0000259" key="7">
    <source>
        <dbReference type="Pfam" id="PF02683"/>
    </source>
</evidence>
<evidence type="ECO:0000256" key="2">
    <source>
        <dbReference type="ARBA" id="ARBA00006143"/>
    </source>
</evidence>
<proteinExistence type="inferred from homology"/>
<accession>A0ABS4GP69</accession>
<sequence length="228" mass="24501">MNLLIAFTSGILSFLSPCIVPLIPSLLAIIGGISVAELQQNQFSRKTVFYRTLIFVIGIIVPFVLLGMSASALGSMLARYQTIISQSLGFVVILFGLHLLGILEFNFMQKEYRMDSLFAGKGGKIGVFLMGLAFGFAWTPCVGPFLGSILVLASNSATVWQGGFLLLIYGLGLGIPFLLIGLVSTYALKQLGKAKKYMRPITIFSGILLIGIGILIVTGKLVYLNPLG</sequence>